<dbReference type="InterPro" id="IPR036388">
    <property type="entry name" value="WH-like_DNA-bd_sf"/>
</dbReference>
<dbReference type="AlphaFoldDB" id="A0A075H1N6"/>
<evidence type="ECO:0000259" key="1">
    <source>
        <dbReference type="Pfam" id="PF14947"/>
    </source>
</evidence>
<dbReference type="Pfam" id="PF14947">
    <property type="entry name" value="HTH_45"/>
    <property type="match status" value="1"/>
</dbReference>
<organism evidence="2">
    <name type="scientific">uncultured marine thaumarchaeote KM3_42_C02</name>
    <dbReference type="NCBI Taxonomy" id="1456147"/>
    <lineage>
        <taxon>Archaea</taxon>
        <taxon>Nitrososphaerota</taxon>
        <taxon>environmental samples</taxon>
    </lineage>
</organism>
<dbReference type="SUPFAM" id="SSF46785">
    <property type="entry name" value="Winged helix' DNA-binding domain"/>
    <property type="match status" value="1"/>
</dbReference>
<proteinExistence type="predicted"/>
<evidence type="ECO:0000313" key="2">
    <source>
        <dbReference type="EMBL" id="AIF09994.1"/>
    </source>
</evidence>
<accession>A0A075H1N6</accession>
<sequence length="95" mass="10681">MPSYRTHIKIVGEILDTTMYSVDEHEGANITHLIRKANISHGRLSTILNNLVSQGLLEQVNSKGSCRYKISSSGQEFLSAYKTFRDFSEDFGLTI</sequence>
<dbReference type="EMBL" id="KF900878">
    <property type="protein sequence ID" value="AIF09994.1"/>
    <property type="molecule type" value="Genomic_DNA"/>
</dbReference>
<protein>
    <recommendedName>
        <fullName evidence="1">ArnR1-like winged helix-turn-helix domain-containing protein</fullName>
    </recommendedName>
</protein>
<dbReference type="InterPro" id="IPR036390">
    <property type="entry name" value="WH_DNA-bd_sf"/>
</dbReference>
<dbReference type="Gene3D" id="1.10.10.10">
    <property type="entry name" value="Winged helix-like DNA-binding domain superfamily/Winged helix DNA-binding domain"/>
    <property type="match status" value="1"/>
</dbReference>
<reference evidence="2" key="1">
    <citation type="journal article" date="2014" name="Genome Biol. Evol.">
        <title>Pangenome evidence for extensive interdomain horizontal transfer affecting lineage core and shell genes in uncultured planktonic thaumarchaeota and euryarchaeota.</title>
        <authorList>
            <person name="Deschamps P."/>
            <person name="Zivanovic Y."/>
            <person name="Moreira D."/>
            <person name="Rodriguez-Valera F."/>
            <person name="Lopez-Garcia P."/>
        </authorList>
    </citation>
    <scope>NUCLEOTIDE SEQUENCE</scope>
</reference>
<feature type="domain" description="ArnR1-like winged helix-turn-helix" evidence="1">
    <location>
        <begin position="5"/>
        <end position="87"/>
    </location>
</feature>
<name>A0A075H1N6_9ARCH</name>
<dbReference type="InterPro" id="IPR038723">
    <property type="entry name" value="ArnR1-like_HTH"/>
</dbReference>